<dbReference type="PANTHER" id="PTHR35984">
    <property type="entry name" value="PERIPLASMIC SERINE PROTEASE"/>
    <property type="match status" value="1"/>
</dbReference>
<dbReference type="Pfam" id="PF01972">
    <property type="entry name" value="SDH_protease"/>
    <property type="match status" value="1"/>
</dbReference>
<organism evidence="1">
    <name type="scientific">mine drainage metagenome</name>
    <dbReference type="NCBI Taxonomy" id="410659"/>
    <lineage>
        <taxon>unclassified sequences</taxon>
        <taxon>metagenomes</taxon>
        <taxon>ecological metagenomes</taxon>
    </lineage>
</organism>
<dbReference type="GO" id="GO:0016020">
    <property type="term" value="C:membrane"/>
    <property type="evidence" value="ECO:0007669"/>
    <property type="project" value="InterPro"/>
</dbReference>
<comment type="caution">
    <text evidence="1">The sequence shown here is derived from an EMBL/GenBank/DDBJ whole genome shotgun (WGS) entry which is preliminary data.</text>
</comment>
<dbReference type="PANTHER" id="PTHR35984:SF1">
    <property type="entry name" value="PERIPLASMIC SERINE PROTEASE"/>
    <property type="match status" value="1"/>
</dbReference>
<feature type="non-terminal residue" evidence="1">
    <location>
        <position position="1"/>
    </location>
</feature>
<dbReference type="EMBL" id="AUZY01000424">
    <property type="protein sequence ID" value="EQD78749.1"/>
    <property type="molecule type" value="Genomic_DNA"/>
</dbReference>
<gene>
    <name evidence="1" type="ORF">B1B_00551</name>
</gene>
<dbReference type="SUPFAM" id="SSF52096">
    <property type="entry name" value="ClpP/crotonase"/>
    <property type="match status" value="1"/>
</dbReference>
<evidence type="ECO:0008006" key="2">
    <source>
        <dbReference type="Google" id="ProtNLM"/>
    </source>
</evidence>
<evidence type="ECO:0000313" key="1">
    <source>
        <dbReference type="EMBL" id="EQD78749.1"/>
    </source>
</evidence>
<dbReference type="InterPro" id="IPR029045">
    <property type="entry name" value="ClpP/crotonase-like_dom_sf"/>
</dbReference>
<sequence length="179" mass="19778">DTRIDLFLHSNGGDGVVPWRLVTLIREYCSELSVLVPYRAFSAATLMALGADRVVMHPMGMLGPTDPTVTTPFNPPDPQNPAQRLGISVEDVASYVALVKDDVGIRHEEELIKAFALLGREVNPLALGSVKRATAQSRMLAERLLHQRLGDELDSHELAEIVDKTYVSAFFPWAPYQPK</sequence>
<name>T1DBD0_9ZZZZ</name>
<accession>T1DBD0</accession>
<dbReference type="Gene3D" id="3.90.226.10">
    <property type="entry name" value="2-enoyl-CoA Hydratase, Chain A, domain 1"/>
    <property type="match status" value="1"/>
</dbReference>
<dbReference type="InterPro" id="IPR002825">
    <property type="entry name" value="Pept_S49_ser-pept_pro"/>
</dbReference>
<protein>
    <recommendedName>
        <fullName evidence="2">Periplasmic serine protease</fullName>
    </recommendedName>
</protein>
<reference evidence="1" key="1">
    <citation type="submission" date="2013-08" db="EMBL/GenBank/DDBJ databases">
        <authorList>
            <person name="Mendez C."/>
            <person name="Richter M."/>
            <person name="Ferrer M."/>
            <person name="Sanchez J."/>
        </authorList>
    </citation>
    <scope>NUCLEOTIDE SEQUENCE</scope>
</reference>
<dbReference type="AlphaFoldDB" id="T1DBD0"/>
<reference evidence="1" key="2">
    <citation type="journal article" date="2014" name="ISME J.">
        <title>Microbial stratification in low pH oxic and suboxic macroscopic growths along an acid mine drainage.</title>
        <authorList>
            <person name="Mendez-Garcia C."/>
            <person name="Mesa V."/>
            <person name="Sprenger R.R."/>
            <person name="Richter M."/>
            <person name="Diez M.S."/>
            <person name="Solano J."/>
            <person name="Bargiela R."/>
            <person name="Golyshina O.V."/>
            <person name="Manteca A."/>
            <person name="Ramos J.L."/>
            <person name="Gallego J.R."/>
            <person name="Llorente I."/>
            <person name="Martins Dos Santos V.A."/>
            <person name="Jensen O.N."/>
            <person name="Pelaez A.I."/>
            <person name="Sanchez J."/>
            <person name="Ferrer M."/>
        </authorList>
    </citation>
    <scope>NUCLEOTIDE SEQUENCE</scope>
</reference>
<proteinExistence type="predicted"/>